<dbReference type="AlphaFoldDB" id="A0A2G2YCX7"/>
<comment type="caution">
    <text evidence="1">The sequence shown here is derived from an EMBL/GenBank/DDBJ whole genome shotgun (WGS) entry which is preliminary data.</text>
</comment>
<dbReference type="EMBL" id="AYRZ02000011">
    <property type="protein sequence ID" value="PHT67411.1"/>
    <property type="molecule type" value="Genomic_DNA"/>
</dbReference>
<sequence length="424" mass="47098">MEPAAASAILTKLKAITRPWEVINEWLDHMGVPREKVGYANTRQDKDRSSCELRGKNVILYTHMNIVTILPSVGVHESLFCDTLDIVRSHEEQTLVVGPQALVDPLDDEIDSPRENDLCPCSARTYNLAKGEQNDQPGIDDLDLLEYLENSSCDCLCEDDFDCGPLASRDGLYVCEDNSCEREVHDIFNSDKEGLLNFKDDTLGESESGRDLSPWLRLPFDPGLDSRSNLFQEGKDDTSHMATLIFEDMIGVGDQSSNVVGENSNVGENISTVHDINVEGLHEEPTQTDNIDVEFGVNELSDLEGAEIDLNSSADSQEINIPEDDDSEEIKLGSAGVDRGFEDIGRNKAARYIGRLGREEEYIDSSDLDSDDSRDQLKPEAVKGVDLPARRKSKKVKFDPDCVMAIFKIGMIFENVNVTTQTRA</sequence>
<evidence type="ECO:0000313" key="1">
    <source>
        <dbReference type="EMBL" id="PHT67411.1"/>
    </source>
</evidence>
<reference evidence="1 2" key="1">
    <citation type="journal article" date="2014" name="Nat. Genet.">
        <title>Genome sequence of the hot pepper provides insights into the evolution of pungency in Capsicum species.</title>
        <authorList>
            <person name="Kim S."/>
            <person name="Park M."/>
            <person name="Yeom S.I."/>
            <person name="Kim Y.M."/>
            <person name="Lee J.M."/>
            <person name="Lee H.A."/>
            <person name="Seo E."/>
            <person name="Choi J."/>
            <person name="Cheong K."/>
            <person name="Kim K.T."/>
            <person name="Jung K."/>
            <person name="Lee G.W."/>
            <person name="Oh S.K."/>
            <person name="Bae C."/>
            <person name="Kim S.B."/>
            <person name="Lee H.Y."/>
            <person name="Kim S.Y."/>
            <person name="Kim M.S."/>
            <person name="Kang B.C."/>
            <person name="Jo Y.D."/>
            <person name="Yang H.B."/>
            <person name="Jeong H.J."/>
            <person name="Kang W.H."/>
            <person name="Kwon J.K."/>
            <person name="Shin C."/>
            <person name="Lim J.Y."/>
            <person name="Park J.H."/>
            <person name="Huh J.H."/>
            <person name="Kim J.S."/>
            <person name="Kim B.D."/>
            <person name="Cohen O."/>
            <person name="Paran I."/>
            <person name="Suh M.C."/>
            <person name="Lee S.B."/>
            <person name="Kim Y.K."/>
            <person name="Shin Y."/>
            <person name="Noh S.J."/>
            <person name="Park J."/>
            <person name="Seo Y.S."/>
            <person name="Kwon S.Y."/>
            <person name="Kim H.A."/>
            <person name="Park J.M."/>
            <person name="Kim H.J."/>
            <person name="Choi S.B."/>
            <person name="Bosland P.W."/>
            <person name="Reeves G."/>
            <person name="Jo S.H."/>
            <person name="Lee B.W."/>
            <person name="Cho H.T."/>
            <person name="Choi H.S."/>
            <person name="Lee M.S."/>
            <person name="Yu Y."/>
            <person name="Do Choi Y."/>
            <person name="Park B.S."/>
            <person name="van Deynze A."/>
            <person name="Ashrafi H."/>
            <person name="Hill T."/>
            <person name="Kim W.T."/>
            <person name="Pai H.S."/>
            <person name="Ahn H.K."/>
            <person name="Yeam I."/>
            <person name="Giovannoni J.J."/>
            <person name="Rose J.K."/>
            <person name="Sorensen I."/>
            <person name="Lee S.J."/>
            <person name="Kim R.W."/>
            <person name="Choi I.Y."/>
            <person name="Choi B.S."/>
            <person name="Lim J.S."/>
            <person name="Lee Y.H."/>
            <person name="Choi D."/>
        </authorList>
    </citation>
    <scope>NUCLEOTIDE SEQUENCE [LARGE SCALE GENOMIC DNA]</scope>
    <source>
        <strain evidence="2">cv. CM334</strain>
    </source>
</reference>
<keyword evidence="2" id="KW-1185">Reference proteome</keyword>
<accession>A0A2G2YCX7</accession>
<gene>
    <name evidence="1" type="ORF">T459_26898</name>
</gene>
<proteinExistence type="predicted"/>
<dbReference type="Gramene" id="PHT67411">
    <property type="protein sequence ID" value="PHT67411"/>
    <property type="gene ID" value="T459_26898"/>
</dbReference>
<evidence type="ECO:0000313" key="2">
    <source>
        <dbReference type="Proteomes" id="UP000222542"/>
    </source>
</evidence>
<name>A0A2G2YCX7_CAPAN</name>
<reference evidence="1 2" key="2">
    <citation type="journal article" date="2017" name="Genome Biol.">
        <title>New reference genome sequences of hot pepper reveal the massive evolution of plant disease-resistance genes by retroduplication.</title>
        <authorList>
            <person name="Kim S."/>
            <person name="Park J."/>
            <person name="Yeom S.I."/>
            <person name="Kim Y.M."/>
            <person name="Seo E."/>
            <person name="Kim K.T."/>
            <person name="Kim M.S."/>
            <person name="Lee J.M."/>
            <person name="Cheong K."/>
            <person name="Shin H.S."/>
            <person name="Kim S.B."/>
            <person name="Han K."/>
            <person name="Lee J."/>
            <person name="Park M."/>
            <person name="Lee H.A."/>
            <person name="Lee H.Y."/>
            <person name="Lee Y."/>
            <person name="Oh S."/>
            <person name="Lee J.H."/>
            <person name="Choi E."/>
            <person name="Choi E."/>
            <person name="Lee S.E."/>
            <person name="Jeon J."/>
            <person name="Kim H."/>
            <person name="Choi G."/>
            <person name="Song H."/>
            <person name="Lee J."/>
            <person name="Lee S.C."/>
            <person name="Kwon J.K."/>
            <person name="Lee H.Y."/>
            <person name="Koo N."/>
            <person name="Hong Y."/>
            <person name="Kim R.W."/>
            <person name="Kang W.H."/>
            <person name="Huh J.H."/>
            <person name="Kang B.C."/>
            <person name="Yang T.J."/>
            <person name="Lee Y.H."/>
            <person name="Bennetzen J.L."/>
            <person name="Choi D."/>
        </authorList>
    </citation>
    <scope>NUCLEOTIDE SEQUENCE [LARGE SCALE GENOMIC DNA]</scope>
    <source>
        <strain evidence="2">cv. CM334</strain>
    </source>
</reference>
<protein>
    <submittedName>
        <fullName evidence="1">Uncharacterized protein</fullName>
    </submittedName>
</protein>
<organism evidence="1 2">
    <name type="scientific">Capsicum annuum</name>
    <name type="common">Capsicum pepper</name>
    <dbReference type="NCBI Taxonomy" id="4072"/>
    <lineage>
        <taxon>Eukaryota</taxon>
        <taxon>Viridiplantae</taxon>
        <taxon>Streptophyta</taxon>
        <taxon>Embryophyta</taxon>
        <taxon>Tracheophyta</taxon>
        <taxon>Spermatophyta</taxon>
        <taxon>Magnoliopsida</taxon>
        <taxon>eudicotyledons</taxon>
        <taxon>Gunneridae</taxon>
        <taxon>Pentapetalae</taxon>
        <taxon>asterids</taxon>
        <taxon>lamiids</taxon>
        <taxon>Solanales</taxon>
        <taxon>Solanaceae</taxon>
        <taxon>Solanoideae</taxon>
        <taxon>Capsiceae</taxon>
        <taxon>Capsicum</taxon>
    </lineage>
</organism>
<dbReference type="Proteomes" id="UP000222542">
    <property type="component" value="Unassembled WGS sequence"/>
</dbReference>